<dbReference type="InterPro" id="IPR013120">
    <property type="entry name" value="FAR_NAD-bd"/>
</dbReference>
<dbReference type="InterPro" id="IPR010080">
    <property type="entry name" value="Thioester_reductase-like_dom"/>
</dbReference>
<dbReference type="EMBL" id="NIDN02000003">
    <property type="protein sequence ID" value="RLM01674.1"/>
    <property type="molecule type" value="Genomic_DNA"/>
</dbReference>
<dbReference type="CDD" id="cd05930">
    <property type="entry name" value="A_NRPS"/>
    <property type="match status" value="1"/>
</dbReference>
<evidence type="ECO:0000259" key="4">
    <source>
        <dbReference type="PROSITE" id="PS50075"/>
    </source>
</evidence>
<dbReference type="CDD" id="cd05235">
    <property type="entry name" value="SDR_e1"/>
    <property type="match status" value="1"/>
</dbReference>
<name>A0A421DHS8_9EURO</name>
<dbReference type="InterPro" id="IPR010071">
    <property type="entry name" value="AA_adenyl_dom"/>
</dbReference>
<dbReference type="Pfam" id="PF13193">
    <property type="entry name" value="AMP-binding_C"/>
    <property type="match status" value="1"/>
</dbReference>
<gene>
    <name evidence="5" type="ORF">CFD26_108707</name>
</gene>
<dbReference type="PROSITE" id="PS00455">
    <property type="entry name" value="AMP_BINDING"/>
    <property type="match status" value="1"/>
</dbReference>
<dbReference type="SUPFAM" id="SSF47336">
    <property type="entry name" value="ACP-like"/>
    <property type="match status" value="1"/>
</dbReference>
<sequence length="989" mass="109722">MPDSTAVEDGNLSLSYAQLMAEAAHLARMLGASVAGEMIGILLGPGIKQVVSQLAVRLAGGTCVPIEPSLPGRRITALLNDVQVKRVLVDGEVSVDLQAFEVIHMHHISGRESLEVMPGEFDKQSEISHILFTSGSTGKPKPVAIRAESILHLATKTPTTPLSKADRVTEFNNPGFDLSLFEIWVTLISGATIVVMPRETATDPGALRTFLKSHEVTVTIMTAALFQIVGFTDPSAFSSLRHVLTAGDVANVRAMRAVLEKGPPQHLWNTYGPTECTTLATMFEVTLEETSGSRISIGKAVGDTELVLLDEDQKPIHDSGRQGEIYIGGPQQSAGYLNRPDETNRCFVHMNRKDVGLPGEGTVRLYRTGDMAEWRAGTDVLDFIGRVDNQVKHGGFRVELGEIERVLLSHGGIQSAVVVRQPPLSEGGMHALVAFVAGSEKPHPQHLLEYARERLPSYMVPNAIEYVTEFPLTQNGKVDRKALVQHRLASREGAPSINGHGSKDKRMVVQGLWKGLLNVSEVRDQDDFFELGGGSLQAAALISLIQEHLGCLVSMEELHRHSRLDRLLQLLEPAELKQSNAPDDTRIWMQDVDLVEDIELVPRWEAETEGRVFITGVTGFVGAHLLQQLMQRPTVKQIACLARAKNGLSAATRIQRALERYDLWPDAFEQTQKLLVLEGDLAHRDLGLGTERFTWLANWASVIFHLGAKVNFCESYREHHSANVVGTCNALRLAAAGRRKAFHYMSSIDAWGPTGCILGTKELFEDEPLQPHIQGLRYDLGYAQSQWTAEAMVRRMRDRGLPIAIYRPGFIIGDSKTGTSNPDDFFSRFVVGCIQLGTFPRLDQRLEYVTVDYVLAAMLQIAADNSNLGRSYSLLSPDVRRSVTVEGTCAVLNEAGYDVRLIPYEDWVEQVAEHQKKGPLAPLMPMFQEKVLGRLTRWEASQFSPVYRCDNTVDALKEYPEIEFVPFDAEMLKRFIDFWDRKGFYHVKK</sequence>
<dbReference type="Pfam" id="PF00550">
    <property type="entry name" value="PP-binding"/>
    <property type="match status" value="1"/>
</dbReference>
<dbReference type="Pfam" id="PF00501">
    <property type="entry name" value="AMP-binding"/>
    <property type="match status" value="1"/>
</dbReference>
<dbReference type="Pfam" id="PF07993">
    <property type="entry name" value="NAD_binding_4"/>
    <property type="match status" value="1"/>
</dbReference>
<comment type="caution">
    <text evidence="5">The sequence shown here is derived from an EMBL/GenBank/DDBJ whole genome shotgun (WGS) entry which is preliminary data.</text>
</comment>
<dbReference type="InterPro" id="IPR036736">
    <property type="entry name" value="ACP-like_sf"/>
</dbReference>
<keyword evidence="6" id="KW-1185">Reference proteome</keyword>
<evidence type="ECO:0000256" key="2">
    <source>
        <dbReference type="ARBA" id="ARBA00022553"/>
    </source>
</evidence>
<dbReference type="OrthoDB" id="408177at2759"/>
<dbReference type="Gene3D" id="2.30.38.10">
    <property type="entry name" value="Luciferase, Domain 3"/>
    <property type="match status" value="1"/>
</dbReference>
<dbReference type="Gene3D" id="1.10.1200.10">
    <property type="entry name" value="ACP-like"/>
    <property type="match status" value="1"/>
</dbReference>
<dbReference type="PROSITE" id="PS50075">
    <property type="entry name" value="CARRIER"/>
    <property type="match status" value="1"/>
</dbReference>
<keyword evidence="2" id="KW-0597">Phosphoprotein</keyword>
<dbReference type="PANTHER" id="PTHR44845">
    <property type="entry name" value="CARRIER DOMAIN-CONTAINING PROTEIN"/>
    <property type="match status" value="1"/>
</dbReference>
<dbReference type="STRING" id="1245748.A0A421DHS8"/>
<keyword evidence="1" id="KW-0596">Phosphopantetheine</keyword>
<organism evidence="5 6">
    <name type="scientific">Aspergillus turcosus</name>
    <dbReference type="NCBI Taxonomy" id="1245748"/>
    <lineage>
        <taxon>Eukaryota</taxon>
        <taxon>Fungi</taxon>
        <taxon>Dikarya</taxon>
        <taxon>Ascomycota</taxon>
        <taxon>Pezizomycotina</taxon>
        <taxon>Eurotiomycetes</taxon>
        <taxon>Eurotiomycetidae</taxon>
        <taxon>Eurotiales</taxon>
        <taxon>Aspergillaceae</taxon>
        <taxon>Aspergillus</taxon>
        <taxon>Aspergillus subgen. Fumigati</taxon>
    </lineage>
</organism>
<accession>A0A421DHS8</accession>
<evidence type="ECO:0000313" key="5">
    <source>
        <dbReference type="EMBL" id="RLM01674.1"/>
    </source>
</evidence>
<dbReference type="PANTHER" id="PTHR44845:SF6">
    <property type="entry name" value="BETA-ALANINE-ACTIVATING ENZYME"/>
    <property type="match status" value="1"/>
</dbReference>
<dbReference type="SUPFAM" id="SSF51735">
    <property type="entry name" value="NAD(P)-binding Rossmann-fold domains"/>
    <property type="match status" value="1"/>
</dbReference>
<dbReference type="InterPro" id="IPR009081">
    <property type="entry name" value="PP-bd_ACP"/>
</dbReference>
<reference evidence="5 6" key="1">
    <citation type="submission" date="2018-08" db="EMBL/GenBank/DDBJ databases">
        <title>Draft genome sequences of two Aspergillus turcosus clinical strains isolated from bronchoalveolar lavage fluid: one azole-susceptible and the other azole-resistant.</title>
        <authorList>
            <person name="Parent-Michaud M."/>
            <person name="Dufresne P.J."/>
            <person name="Fournier E."/>
            <person name="Martineau C."/>
            <person name="Moreira S."/>
            <person name="Perkins V."/>
            <person name="De Repentigny L."/>
            <person name="Dufresne S.F."/>
        </authorList>
    </citation>
    <scope>NUCLEOTIDE SEQUENCE [LARGE SCALE GENOMIC DNA]</scope>
    <source>
        <strain evidence="5">HMR AF 1038</strain>
    </source>
</reference>
<dbReference type="NCBIfam" id="TIGR01746">
    <property type="entry name" value="Thioester-redct"/>
    <property type="match status" value="1"/>
</dbReference>
<feature type="domain" description="Carrier" evidence="4">
    <location>
        <begin position="500"/>
        <end position="575"/>
    </location>
</feature>
<dbReference type="Gene3D" id="3.40.50.720">
    <property type="entry name" value="NAD(P)-binding Rossmann-like Domain"/>
    <property type="match status" value="1"/>
</dbReference>
<dbReference type="Gene3D" id="3.40.50.980">
    <property type="match status" value="2"/>
</dbReference>
<evidence type="ECO:0000256" key="3">
    <source>
        <dbReference type="ARBA" id="ARBA00029454"/>
    </source>
</evidence>
<dbReference type="SUPFAM" id="SSF56801">
    <property type="entry name" value="Acetyl-CoA synthetase-like"/>
    <property type="match status" value="1"/>
</dbReference>
<dbReference type="InterPro" id="IPR000873">
    <property type="entry name" value="AMP-dep_synth/lig_dom"/>
</dbReference>
<dbReference type="InterPro" id="IPR045851">
    <property type="entry name" value="AMP-bd_C_sf"/>
</dbReference>
<evidence type="ECO:0000256" key="1">
    <source>
        <dbReference type="ARBA" id="ARBA00022450"/>
    </source>
</evidence>
<dbReference type="AlphaFoldDB" id="A0A421DHS8"/>
<dbReference type="InterPro" id="IPR036291">
    <property type="entry name" value="NAD(P)-bd_dom_sf"/>
</dbReference>
<protein>
    <recommendedName>
        <fullName evidence="4">Carrier domain-containing protein</fullName>
    </recommendedName>
</protein>
<evidence type="ECO:0000313" key="6">
    <source>
        <dbReference type="Proteomes" id="UP000215289"/>
    </source>
</evidence>
<dbReference type="Gene3D" id="3.30.300.30">
    <property type="match status" value="1"/>
</dbReference>
<dbReference type="NCBIfam" id="TIGR01733">
    <property type="entry name" value="AA-adenyl-dom"/>
    <property type="match status" value="1"/>
</dbReference>
<comment type="similarity">
    <text evidence="3">Belongs to the NRP synthetase family.</text>
</comment>
<dbReference type="Proteomes" id="UP000215289">
    <property type="component" value="Unassembled WGS sequence"/>
</dbReference>
<dbReference type="InterPro" id="IPR020845">
    <property type="entry name" value="AMP-binding_CS"/>
</dbReference>
<proteinExistence type="inferred from homology"/>
<dbReference type="InterPro" id="IPR025110">
    <property type="entry name" value="AMP-bd_C"/>
</dbReference>